<gene>
    <name evidence="3" type="ORF">ES674_00700</name>
</gene>
<feature type="coiled-coil region" evidence="1">
    <location>
        <begin position="155"/>
        <end position="189"/>
    </location>
</feature>
<keyword evidence="1" id="KW-0175">Coiled coil</keyword>
<protein>
    <submittedName>
        <fullName evidence="3">Uncharacterized protein</fullName>
    </submittedName>
</protein>
<reference evidence="3 4" key="1">
    <citation type="submission" date="2019-08" db="EMBL/GenBank/DDBJ databases">
        <title>Genomes of Antarctic Bizionia species.</title>
        <authorList>
            <person name="Bowman J.P."/>
        </authorList>
    </citation>
    <scope>NUCLEOTIDE SEQUENCE [LARGE SCALE GENOMIC DNA]</scope>
    <source>
        <strain evidence="3 4">ADA-4</strain>
    </source>
</reference>
<proteinExistence type="predicted"/>
<evidence type="ECO:0000256" key="1">
    <source>
        <dbReference type="SAM" id="Coils"/>
    </source>
</evidence>
<comment type="caution">
    <text evidence="3">The sequence shown here is derived from an EMBL/GenBank/DDBJ whole genome shotgun (WGS) entry which is preliminary data.</text>
</comment>
<feature type="compositionally biased region" description="Low complexity" evidence="2">
    <location>
        <begin position="101"/>
        <end position="112"/>
    </location>
</feature>
<feature type="region of interest" description="Disordered" evidence="2">
    <location>
        <begin position="100"/>
        <end position="129"/>
    </location>
</feature>
<evidence type="ECO:0000256" key="2">
    <source>
        <dbReference type="SAM" id="MobiDB-lite"/>
    </source>
</evidence>
<name>A0A5D0R9Z5_9FLAO</name>
<dbReference type="AlphaFoldDB" id="A0A5D0R9Z5"/>
<organism evidence="3 4">
    <name type="scientific">Bizionia myxarmorum</name>
    <dbReference type="NCBI Taxonomy" id="291186"/>
    <lineage>
        <taxon>Bacteria</taxon>
        <taxon>Pseudomonadati</taxon>
        <taxon>Bacteroidota</taxon>
        <taxon>Flavobacteriia</taxon>
        <taxon>Flavobacteriales</taxon>
        <taxon>Flavobacteriaceae</taxon>
        <taxon>Bizionia</taxon>
    </lineage>
</organism>
<sequence length="314" mass="34933">MESPLDQLTNQITNLKDKHVFFFHNSATNQKISKGYAGKYESQNVWQFEDIEKKHGSVLGFLQHLKAEGMPGVRIQFYKKKGNRYLKSEIPDVTCILNASQQQPQQQAQKPQETPAFPQPQNYNMTAPQPQATLSNVGLAGGQSISLGFAQLMDYERKSTRLELIEAEKNRLEAEVLTLRTDKSALQVKLDEATSKCTLANDRLELEKDKITSGAKSSFENLMHTPAAVAFADKFPELLKGILESKNPQASLGGAVVDPFAGLTEKQAQLIKFIISAQLSDDMVLNYYNLFTALQSNPSLMGSFNQFINPSPTV</sequence>
<feature type="compositionally biased region" description="Polar residues" evidence="2">
    <location>
        <begin position="119"/>
        <end position="129"/>
    </location>
</feature>
<evidence type="ECO:0000313" key="3">
    <source>
        <dbReference type="EMBL" id="TYB78332.1"/>
    </source>
</evidence>
<dbReference type="EMBL" id="VSKK01000001">
    <property type="protein sequence ID" value="TYB78332.1"/>
    <property type="molecule type" value="Genomic_DNA"/>
</dbReference>
<accession>A0A5D0R9Z5</accession>
<evidence type="ECO:0000313" key="4">
    <source>
        <dbReference type="Proteomes" id="UP000323720"/>
    </source>
</evidence>
<dbReference type="Proteomes" id="UP000323720">
    <property type="component" value="Unassembled WGS sequence"/>
</dbReference>
<keyword evidence="4" id="KW-1185">Reference proteome</keyword>
<dbReference type="RefSeq" id="WP_148402070.1">
    <property type="nucleotide sequence ID" value="NZ_VSKK01000001.1"/>
</dbReference>